<feature type="compositionally biased region" description="Basic and acidic residues" evidence="1">
    <location>
        <begin position="52"/>
        <end position="62"/>
    </location>
</feature>
<reference evidence="2 3" key="1">
    <citation type="journal article" date="2017" name="Genome Biol.">
        <title>New reference genome sequences of hot pepper reveal the massive evolution of plant disease-resistance genes by retroduplication.</title>
        <authorList>
            <person name="Kim S."/>
            <person name="Park J."/>
            <person name="Yeom S.I."/>
            <person name="Kim Y.M."/>
            <person name="Seo E."/>
            <person name="Kim K.T."/>
            <person name="Kim M.S."/>
            <person name="Lee J.M."/>
            <person name="Cheong K."/>
            <person name="Shin H.S."/>
            <person name="Kim S.B."/>
            <person name="Han K."/>
            <person name="Lee J."/>
            <person name="Park M."/>
            <person name="Lee H.A."/>
            <person name="Lee H.Y."/>
            <person name="Lee Y."/>
            <person name="Oh S."/>
            <person name="Lee J.H."/>
            <person name="Choi E."/>
            <person name="Choi E."/>
            <person name="Lee S.E."/>
            <person name="Jeon J."/>
            <person name="Kim H."/>
            <person name="Choi G."/>
            <person name="Song H."/>
            <person name="Lee J."/>
            <person name="Lee S.C."/>
            <person name="Kwon J.K."/>
            <person name="Lee H.Y."/>
            <person name="Koo N."/>
            <person name="Hong Y."/>
            <person name="Kim R.W."/>
            <person name="Kang W.H."/>
            <person name="Huh J.H."/>
            <person name="Kang B.C."/>
            <person name="Yang T.J."/>
            <person name="Lee Y.H."/>
            <person name="Bennetzen J.L."/>
            <person name="Choi D."/>
        </authorList>
    </citation>
    <scope>NUCLEOTIDE SEQUENCE [LARGE SCALE GENOMIC DNA]</scope>
    <source>
        <strain evidence="3">cv. PBC81</strain>
    </source>
</reference>
<dbReference type="Proteomes" id="UP000224567">
    <property type="component" value="Unassembled WGS sequence"/>
</dbReference>
<keyword evidence="3" id="KW-1185">Reference proteome</keyword>
<dbReference type="GO" id="GO:0035196">
    <property type="term" value="P:miRNA processing"/>
    <property type="evidence" value="ECO:0007669"/>
    <property type="project" value="InterPro"/>
</dbReference>
<feature type="compositionally biased region" description="Basic and acidic residues" evidence="1">
    <location>
        <begin position="1"/>
        <end position="18"/>
    </location>
</feature>
<dbReference type="InterPro" id="IPR039292">
    <property type="entry name" value="SICKLE"/>
</dbReference>
<proteinExistence type="predicted"/>
<accession>A0A2G2X015</accession>
<dbReference type="AlphaFoldDB" id="A0A2G2X015"/>
<sequence length="249" mass="27107">MEESEKRKERLKAIREEAAEAGSNNEEQNSMGGALDHGLTNPLVETSSASSGKDEPRPRFDYYTDPMAAFSANNKKNNLSPQASQPCNTPPRSLNAGSPAYHAQGSYNSAQRTYRPRGVNAIPLGIRRKTSLFCTPPANSSNTLDSSLGTPINFSLPNSHSVGDISSHDSPQVGGAGSQYGQGSSYQGSRSRGKAYRGSKRGGGRFKFYYHKSMVEDPWKALKPVIWKPCIDTRLSEIPASKLREHKKG</sequence>
<dbReference type="PANTHER" id="PTHR36054:SF5">
    <property type="entry name" value="HYDROXYPROLINE-RICH GLYCOPROTEIN FAMILY PROTEIN"/>
    <property type="match status" value="1"/>
</dbReference>
<feature type="compositionally biased region" description="Polar residues" evidence="1">
    <location>
        <begin position="71"/>
        <end position="96"/>
    </location>
</feature>
<protein>
    <submittedName>
        <fullName evidence="2">Uncharacterized protein</fullName>
    </submittedName>
</protein>
<feature type="region of interest" description="Disordered" evidence="1">
    <location>
        <begin position="1"/>
        <end position="114"/>
    </location>
</feature>
<dbReference type="STRING" id="33114.A0A2G2X015"/>
<evidence type="ECO:0000256" key="1">
    <source>
        <dbReference type="SAM" id="MobiDB-lite"/>
    </source>
</evidence>
<reference evidence="3" key="2">
    <citation type="journal article" date="2017" name="J. Anim. Genet.">
        <title>Multiple reference genome sequences of hot pepper reveal the massive evolution of plant disease resistance genes by retroduplication.</title>
        <authorList>
            <person name="Kim S."/>
            <person name="Park J."/>
            <person name="Yeom S.-I."/>
            <person name="Kim Y.-M."/>
            <person name="Seo E."/>
            <person name="Kim K.-T."/>
            <person name="Kim M.-S."/>
            <person name="Lee J.M."/>
            <person name="Cheong K."/>
            <person name="Shin H.-S."/>
            <person name="Kim S.-B."/>
            <person name="Han K."/>
            <person name="Lee J."/>
            <person name="Park M."/>
            <person name="Lee H.-A."/>
            <person name="Lee H.-Y."/>
            <person name="Lee Y."/>
            <person name="Oh S."/>
            <person name="Lee J.H."/>
            <person name="Choi E."/>
            <person name="Choi E."/>
            <person name="Lee S.E."/>
            <person name="Jeon J."/>
            <person name="Kim H."/>
            <person name="Choi G."/>
            <person name="Song H."/>
            <person name="Lee J."/>
            <person name="Lee S.-C."/>
            <person name="Kwon J.-K."/>
            <person name="Lee H.-Y."/>
            <person name="Koo N."/>
            <person name="Hong Y."/>
            <person name="Kim R.W."/>
            <person name="Kang W.-H."/>
            <person name="Huh J.H."/>
            <person name="Kang B.-C."/>
            <person name="Yang T.-J."/>
            <person name="Lee Y.-H."/>
            <person name="Bennetzen J.L."/>
            <person name="Choi D."/>
        </authorList>
    </citation>
    <scope>NUCLEOTIDE SEQUENCE [LARGE SCALE GENOMIC DNA]</scope>
    <source>
        <strain evidence="3">cv. PBC81</strain>
    </source>
</reference>
<dbReference type="OrthoDB" id="1935385at2759"/>
<dbReference type="Pfam" id="PF15502">
    <property type="entry name" value="MPLKIP"/>
    <property type="match status" value="1"/>
</dbReference>
<evidence type="ECO:0000313" key="2">
    <source>
        <dbReference type="EMBL" id="PHT50834.1"/>
    </source>
</evidence>
<dbReference type="GO" id="GO:0000398">
    <property type="term" value="P:mRNA splicing, via spliceosome"/>
    <property type="evidence" value="ECO:0007669"/>
    <property type="project" value="InterPro"/>
</dbReference>
<organism evidence="2 3">
    <name type="scientific">Capsicum baccatum</name>
    <name type="common">Peruvian pepper</name>
    <dbReference type="NCBI Taxonomy" id="33114"/>
    <lineage>
        <taxon>Eukaryota</taxon>
        <taxon>Viridiplantae</taxon>
        <taxon>Streptophyta</taxon>
        <taxon>Embryophyta</taxon>
        <taxon>Tracheophyta</taxon>
        <taxon>Spermatophyta</taxon>
        <taxon>Magnoliopsida</taxon>
        <taxon>eudicotyledons</taxon>
        <taxon>Gunneridae</taxon>
        <taxon>Pentapetalae</taxon>
        <taxon>asterids</taxon>
        <taxon>lamiids</taxon>
        <taxon>Solanales</taxon>
        <taxon>Solanaceae</taxon>
        <taxon>Solanoideae</taxon>
        <taxon>Capsiceae</taxon>
        <taxon>Capsicum</taxon>
    </lineage>
</organism>
<evidence type="ECO:0000313" key="3">
    <source>
        <dbReference type="Proteomes" id="UP000224567"/>
    </source>
</evidence>
<dbReference type="InterPro" id="IPR028265">
    <property type="entry name" value="TTDN1/SICKLE"/>
</dbReference>
<feature type="region of interest" description="Disordered" evidence="1">
    <location>
        <begin position="159"/>
        <end position="199"/>
    </location>
</feature>
<comment type="caution">
    <text evidence="2">The sequence shown here is derived from an EMBL/GenBank/DDBJ whole genome shotgun (WGS) entry which is preliminary data.</text>
</comment>
<dbReference type="PANTHER" id="PTHR36054">
    <property type="entry name" value="PROTEIN SICKLE"/>
    <property type="match status" value="1"/>
</dbReference>
<feature type="compositionally biased region" description="Low complexity" evidence="1">
    <location>
        <begin position="20"/>
        <end position="29"/>
    </location>
</feature>
<name>A0A2G2X015_CAPBA</name>
<dbReference type="EMBL" id="MLFT02000004">
    <property type="protein sequence ID" value="PHT50834.1"/>
    <property type="molecule type" value="Genomic_DNA"/>
</dbReference>
<feature type="compositionally biased region" description="Low complexity" evidence="1">
    <location>
        <begin position="181"/>
        <end position="190"/>
    </location>
</feature>
<gene>
    <name evidence="2" type="ORF">CQW23_10581</name>
</gene>